<feature type="transmembrane region" description="Helical" evidence="4">
    <location>
        <begin position="339"/>
        <end position="357"/>
    </location>
</feature>
<dbReference type="Proteomes" id="UP000177230">
    <property type="component" value="Unassembled WGS sequence"/>
</dbReference>
<dbReference type="SUPFAM" id="SSF48452">
    <property type="entry name" value="TPR-like"/>
    <property type="match status" value="1"/>
</dbReference>
<gene>
    <name evidence="6" type="ORF">A2024_03290</name>
</gene>
<dbReference type="Pfam" id="PF13231">
    <property type="entry name" value="PMT_2"/>
    <property type="match status" value="1"/>
</dbReference>
<evidence type="ECO:0000259" key="5">
    <source>
        <dbReference type="Pfam" id="PF13231"/>
    </source>
</evidence>
<dbReference type="InterPro" id="IPR052346">
    <property type="entry name" value="O-mannosyl-transferase_TMTC"/>
</dbReference>
<feature type="transmembrane region" description="Helical" evidence="4">
    <location>
        <begin position="187"/>
        <end position="210"/>
    </location>
</feature>
<accession>A0A1F5RC36</accession>
<sequence>MRPGRLKSPDFWSRLLTEGWRPCFWIILLGAAVYFRTVFFGFAYFDDDHLILENFHHLANLKNIFLAFKTDMAWQSPGTYYRPLVTLTFISDALWSGRNPWGYHLSNIIFHLAASCLLFFLFRTLKHPRGLSLAFCLIFAVHPVLNHAVAFIPGRYDSVLAVFSLAAFITFIRYLERPSWPLLLGHLLSFTAALFTKETAVILPAAGLLYFLLFHRREFRKLLAPALIWLTGLSLFLFLRWQAVGPITVKYNTFAENLAGLASYLGKILLPFDLSVMPIPENTSLWPGMVALTGLLGLLILGGLNRKRYFMFGLGWFLLFLAPTAARTLGFAYLLEQRLYLPMAGFFIMLMESRIIFNIAKRKFAPLFLAFILALLSAVSIGHMIVYRNDISFWGNAVKYSPDSFFAHNVLGQRYAARDRWPEAEAEVARAADLDPGNAAILHDLGLILYQQNKFPQAQAAFQKAVAADSLGADAVIYLGLAKSLIKQDLFPPARKTLQQAFALDPDKTEANELLSFLFLNLGDRDSSLYYYHRAVRLGLPYNPEVVRLITGKDPAKPEPQ</sequence>
<organism evidence="6 7">
    <name type="scientific">Candidatus Edwardsbacteria bacterium GWF2_54_11</name>
    <dbReference type="NCBI Taxonomy" id="1817851"/>
    <lineage>
        <taxon>Bacteria</taxon>
        <taxon>Candidatus Edwardsiibacteriota</taxon>
    </lineage>
</organism>
<feature type="transmembrane region" description="Helical" evidence="4">
    <location>
        <begin position="284"/>
        <end position="302"/>
    </location>
</feature>
<keyword evidence="2 3" id="KW-0802">TPR repeat</keyword>
<reference evidence="6 7" key="1">
    <citation type="journal article" date="2016" name="Nat. Commun.">
        <title>Thousands of microbial genomes shed light on interconnected biogeochemical processes in an aquifer system.</title>
        <authorList>
            <person name="Anantharaman K."/>
            <person name="Brown C.T."/>
            <person name="Hug L.A."/>
            <person name="Sharon I."/>
            <person name="Castelle C.J."/>
            <person name="Probst A.J."/>
            <person name="Thomas B.C."/>
            <person name="Singh A."/>
            <person name="Wilkins M.J."/>
            <person name="Karaoz U."/>
            <person name="Brodie E.L."/>
            <person name="Williams K.H."/>
            <person name="Hubbard S.S."/>
            <person name="Banfield J.F."/>
        </authorList>
    </citation>
    <scope>NUCLEOTIDE SEQUENCE [LARGE SCALE GENOMIC DNA]</scope>
</reference>
<feature type="transmembrane region" description="Helical" evidence="4">
    <location>
        <begin position="23"/>
        <end position="45"/>
    </location>
</feature>
<keyword evidence="1" id="KW-0677">Repeat</keyword>
<dbReference type="AlphaFoldDB" id="A0A1F5RC36"/>
<keyword evidence="4" id="KW-0472">Membrane</keyword>
<evidence type="ECO:0000313" key="7">
    <source>
        <dbReference type="Proteomes" id="UP000177230"/>
    </source>
</evidence>
<proteinExistence type="predicted"/>
<name>A0A1F5RC36_9BACT</name>
<feature type="transmembrane region" description="Helical" evidence="4">
    <location>
        <begin position="222"/>
        <end position="241"/>
    </location>
</feature>
<dbReference type="Gene3D" id="1.25.40.10">
    <property type="entry name" value="Tetratricopeptide repeat domain"/>
    <property type="match status" value="1"/>
</dbReference>
<evidence type="ECO:0000256" key="1">
    <source>
        <dbReference type="ARBA" id="ARBA00022737"/>
    </source>
</evidence>
<feature type="transmembrane region" description="Helical" evidence="4">
    <location>
        <begin position="133"/>
        <end position="152"/>
    </location>
</feature>
<dbReference type="PROSITE" id="PS50005">
    <property type="entry name" value="TPR"/>
    <property type="match status" value="2"/>
</dbReference>
<dbReference type="SMART" id="SM00028">
    <property type="entry name" value="TPR"/>
    <property type="match status" value="3"/>
</dbReference>
<evidence type="ECO:0000256" key="4">
    <source>
        <dbReference type="SAM" id="Phobius"/>
    </source>
</evidence>
<evidence type="ECO:0000313" key="6">
    <source>
        <dbReference type="EMBL" id="OGF12026.1"/>
    </source>
</evidence>
<feature type="transmembrane region" description="Helical" evidence="4">
    <location>
        <begin position="309"/>
        <end position="333"/>
    </location>
</feature>
<dbReference type="InterPro" id="IPR038731">
    <property type="entry name" value="RgtA/B/C-like"/>
</dbReference>
<protein>
    <recommendedName>
        <fullName evidence="5">Glycosyltransferase RgtA/B/C/D-like domain-containing protein</fullName>
    </recommendedName>
</protein>
<dbReference type="PANTHER" id="PTHR44227:SF3">
    <property type="entry name" value="PROTEIN O-MANNOSYL-TRANSFERASE TMTC4"/>
    <property type="match status" value="1"/>
</dbReference>
<dbReference type="InterPro" id="IPR011990">
    <property type="entry name" value="TPR-like_helical_dom_sf"/>
</dbReference>
<dbReference type="Pfam" id="PF14559">
    <property type="entry name" value="TPR_19"/>
    <property type="match status" value="1"/>
</dbReference>
<evidence type="ECO:0000256" key="3">
    <source>
        <dbReference type="PROSITE-ProRule" id="PRU00339"/>
    </source>
</evidence>
<keyword evidence="4" id="KW-1133">Transmembrane helix</keyword>
<evidence type="ECO:0000256" key="2">
    <source>
        <dbReference type="ARBA" id="ARBA00022803"/>
    </source>
</evidence>
<dbReference type="PANTHER" id="PTHR44227">
    <property type="match status" value="1"/>
</dbReference>
<feature type="transmembrane region" description="Helical" evidence="4">
    <location>
        <begin position="364"/>
        <end position="386"/>
    </location>
</feature>
<feature type="repeat" description="TPR" evidence="3">
    <location>
        <begin position="475"/>
        <end position="508"/>
    </location>
</feature>
<feature type="repeat" description="TPR" evidence="3">
    <location>
        <begin position="439"/>
        <end position="472"/>
    </location>
</feature>
<dbReference type="InterPro" id="IPR019734">
    <property type="entry name" value="TPR_rpt"/>
</dbReference>
<dbReference type="EMBL" id="MFFM01000034">
    <property type="protein sequence ID" value="OGF12026.1"/>
    <property type="molecule type" value="Genomic_DNA"/>
</dbReference>
<comment type="caution">
    <text evidence="6">The sequence shown here is derived from an EMBL/GenBank/DDBJ whole genome shotgun (WGS) entry which is preliminary data.</text>
</comment>
<feature type="domain" description="Glycosyltransferase RgtA/B/C/D-like" evidence="5">
    <location>
        <begin position="97"/>
        <end position="239"/>
    </location>
</feature>
<feature type="transmembrane region" description="Helical" evidence="4">
    <location>
        <begin position="101"/>
        <end position="121"/>
    </location>
</feature>
<keyword evidence="4" id="KW-0812">Transmembrane</keyword>